<dbReference type="GO" id="GO:0043856">
    <property type="term" value="F:anti-sigma factor antagonist activity"/>
    <property type="evidence" value="ECO:0007669"/>
    <property type="project" value="InterPro"/>
</dbReference>
<dbReference type="RefSeq" id="WP_145937735.1">
    <property type="nucleotide sequence ID" value="NZ_BNAV01000005.1"/>
</dbReference>
<sequence>MTPQPPVPHPGSLSLSTHWPEPDVVVLSVAGDLDMLTSPQLSESLQKLLERSPRRIVVDLTKVDFLGSAGLAALVTAHERVESRESLRIVASARETQRAFQMTGLDELLALYPTAEAALADG</sequence>
<dbReference type="Pfam" id="PF01740">
    <property type="entry name" value="STAS"/>
    <property type="match status" value="1"/>
</dbReference>
<reference evidence="4" key="1">
    <citation type="journal article" date="2014" name="Int. J. Syst. Evol. Microbiol.">
        <title>Complete genome sequence of Corynebacterium casei LMG S-19264T (=DSM 44701T), isolated from a smear-ripened cheese.</title>
        <authorList>
            <consortium name="US DOE Joint Genome Institute (JGI-PGF)"/>
            <person name="Walter F."/>
            <person name="Albersmeier A."/>
            <person name="Kalinowski J."/>
            <person name="Ruckert C."/>
        </authorList>
    </citation>
    <scope>NUCLEOTIDE SEQUENCE</scope>
    <source>
        <strain evidence="4">CGMCC 4.7679</strain>
    </source>
</reference>
<dbReference type="InterPro" id="IPR036513">
    <property type="entry name" value="STAS_dom_sf"/>
</dbReference>
<organism evidence="4 5">
    <name type="scientific">Amycolatopsis bartoniae</name>
    <dbReference type="NCBI Taxonomy" id="941986"/>
    <lineage>
        <taxon>Bacteria</taxon>
        <taxon>Bacillati</taxon>
        <taxon>Actinomycetota</taxon>
        <taxon>Actinomycetes</taxon>
        <taxon>Pseudonocardiales</taxon>
        <taxon>Pseudonocardiaceae</taxon>
        <taxon>Amycolatopsis</taxon>
    </lineage>
</organism>
<dbReference type="EMBL" id="BNAV01000005">
    <property type="protein sequence ID" value="GHF60776.1"/>
    <property type="molecule type" value="Genomic_DNA"/>
</dbReference>
<evidence type="ECO:0000256" key="1">
    <source>
        <dbReference type="ARBA" id="ARBA00009013"/>
    </source>
</evidence>
<evidence type="ECO:0000313" key="5">
    <source>
        <dbReference type="Proteomes" id="UP000658656"/>
    </source>
</evidence>
<evidence type="ECO:0000313" key="4">
    <source>
        <dbReference type="EMBL" id="GHF60776.1"/>
    </source>
</evidence>
<evidence type="ECO:0000256" key="2">
    <source>
        <dbReference type="RuleBase" id="RU003749"/>
    </source>
</evidence>
<dbReference type="NCBIfam" id="TIGR00377">
    <property type="entry name" value="ant_ant_sig"/>
    <property type="match status" value="1"/>
</dbReference>
<dbReference type="OrthoDB" id="9793697at2"/>
<dbReference type="CDD" id="cd07043">
    <property type="entry name" value="STAS_anti-anti-sigma_factors"/>
    <property type="match status" value="1"/>
</dbReference>
<evidence type="ECO:0000259" key="3">
    <source>
        <dbReference type="PROSITE" id="PS50801"/>
    </source>
</evidence>
<dbReference type="Gene3D" id="3.30.750.24">
    <property type="entry name" value="STAS domain"/>
    <property type="match status" value="1"/>
</dbReference>
<feature type="domain" description="STAS" evidence="3">
    <location>
        <begin position="22"/>
        <end position="122"/>
    </location>
</feature>
<dbReference type="SUPFAM" id="SSF52091">
    <property type="entry name" value="SpoIIaa-like"/>
    <property type="match status" value="1"/>
</dbReference>
<comment type="caution">
    <text evidence="4">The sequence shown here is derived from an EMBL/GenBank/DDBJ whole genome shotgun (WGS) entry which is preliminary data.</text>
</comment>
<protein>
    <recommendedName>
        <fullName evidence="2">Anti-sigma factor antagonist</fullName>
    </recommendedName>
</protein>
<accession>A0A8H9IZ88</accession>
<dbReference type="AlphaFoldDB" id="A0A8H9IZ88"/>
<dbReference type="InterPro" id="IPR002645">
    <property type="entry name" value="STAS_dom"/>
</dbReference>
<keyword evidence="5" id="KW-1185">Reference proteome</keyword>
<dbReference type="InterPro" id="IPR003658">
    <property type="entry name" value="Anti-sigma_ant"/>
</dbReference>
<proteinExistence type="inferred from homology"/>
<name>A0A8H9IZ88_9PSEU</name>
<comment type="similarity">
    <text evidence="1 2">Belongs to the anti-sigma-factor antagonist family.</text>
</comment>
<gene>
    <name evidence="4" type="primary">spoI</name>
    <name evidence="4" type="ORF">GCM10017566_37650</name>
</gene>
<dbReference type="Proteomes" id="UP000658656">
    <property type="component" value="Unassembled WGS sequence"/>
</dbReference>
<reference evidence="4" key="2">
    <citation type="submission" date="2020-09" db="EMBL/GenBank/DDBJ databases">
        <authorList>
            <person name="Sun Q."/>
            <person name="Zhou Y."/>
        </authorList>
    </citation>
    <scope>NUCLEOTIDE SEQUENCE</scope>
    <source>
        <strain evidence="4">CGMCC 4.7679</strain>
    </source>
</reference>
<dbReference type="PROSITE" id="PS50801">
    <property type="entry name" value="STAS"/>
    <property type="match status" value="1"/>
</dbReference>
<dbReference type="PANTHER" id="PTHR33495">
    <property type="entry name" value="ANTI-SIGMA FACTOR ANTAGONIST TM_1081-RELATED-RELATED"/>
    <property type="match status" value="1"/>
</dbReference>
<dbReference type="PANTHER" id="PTHR33495:SF2">
    <property type="entry name" value="ANTI-SIGMA FACTOR ANTAGONIST TM_1081-RELATED"/>
    <property type="match status" value="1"/>
</dbReference>